<evidence type="ECO:0000256" key="1">
    <source>
        <dbReference type="ARBA" id="ARBA00008635"/>
    </source>
</evidence>
<dbReference type="InterPro" id="IPR007837">
    <property type="entry name" value="DinB"/>
</dbReference>
<dbReference type="SUPFAM" id="SSF109854">
    <property type="entry name" value="DinB/YfiT-like putative metalloenzymes"/>
    <property type="match status" value="1"/>
</dbReference>
<dbReference type="PANTHER" id="PTHR37302">
    <property type="entry name" value="SLR1116 PROTEIN"/>
    <property type="match status" value="1"/>
</dbReference>
<gene>
    <name evidence="4" type="ORF">N476_06875</name>
</gene>
<dbReference type="InterPro" id="IPR034660">
    <property type="entry name" value="DinB/YfiT-like"/>
</dbReference>
<dbReference type="Proteomes" id="UP000076503">
    <property type="component" value="Unassembled WGS sequence"/>
</dbReference>
<dbReference type="AlphaFoldDB" id="A0A167GH74"/>
<evidence type="ECO:0000256" key="2">
    <source>
        <dbReference type="ARBA" id="ARBA00022723"/>
    </source>
</evidence>
<dbReference type="Pfam" id="PF05163">
    <property type="entry name" value="DinB"/>
    <property type="match status" value="1"/>
</dbReference>
<protein>
    <recommendedName>
        <fullName evidence="6">Diguanylate cyclase</fullName>
    </recommendedName>
</protein>
<proteinExistence type="inferred from homology"/>
<evidence type="ECO:0008006" key="6">
    <source>
        <dbReference type="Google" id="ProtNLM"/>
    </source>
</evidence>
<feature type="binding site" evidence="3">
    <location>
        <position position="147"/>
    </location>
    <ligand>
        <name>a divalent metal cation</name>
        <dbReference type="ChEBI" id="CHEBI:60240"/>
    </ligand>
</feature>
<dbReference type="OrthoDB" id="9807509at2"/>
<evidence type="ECO:0000313" key="4">
    <source>
        <dbReference type="EMBL" id="KZN55445.1"/>
    </source>
</evidence>
<name>A0A167GH74_9GAMM</name>
<dbReference type="RefSeq" id="WP_063360030.1">
    <property type="nucleotide sequence ID" value="NZ_AUXZ01000013.1"/>
</dbReference>
<dbReference type="GO" id="GO:0046872">
    <property type="term" value="F:metal ion binding"/>
    <property type="evidence" value="ECO:0007669"/>
    <property type="project" value="UniProtKB-KW"/>
</dbReference>
<reference evidence="4 5" key="1">
    <citation type="submission" date="2013-07" db="EMBL/GenBank/DDBJ databases">
        <title>Comparative Genomic and Metabolomic Analysis of Twelve Strains of Pseudoalteromonas luteoviolacea.</title>
        <authorList>
            <person name="Vynne N.G."/>
            <person name="Mansson M."/>
            <person name="Gram L."/>
        </authorList>
    </citation>
    <scope>NUCLEOTIDE SEQUENCE [LARGE SCALE GENOMIC DNA]</scope>
    <source>
        <strain evidence="4 5">H33</strain>
    </source>
</reference>
<evidence type="ECO:0000256" key="3">
    <source>
        <dbReference type="PIRSR" id="PIRSR607837-1"/>
    </source>
</evidence>
<dbReference type="Gene3D" id="1.20.120.450">
    <property type="entry name" value="dinb family like domain"/>
    <property type="match status" value="1"/>
</dbReference>
<sequence length="182" mass="21505">MLHIKHFKLMALYNRRMNDQLIQAAHTLTDEQLIEDKGAFFSSILGTFNHLIIGDLIWLLRFSKHSNRYQSLSELSELPYPSSLDEILFNQFEDLIDVRQRLDRTILHWLNKEAQECDFHKTLSYSNSLGERSTREFSELVSHLFNHQTHHRGQLSTLFNQLRIDIGSTDFLLDIPDLNQHR</sequence>
<organism evidence="4 5">
    <name type="scientific">Pseudoalteromonas luteoviolacea H33</name>
    <dbReference type="NCBI Taxonomy" id="1365251"/>
    <lineage>
        <taxon>Bacteria</taxon>
        <taxon>Pseudomonadati</taxon>
        <taxon>Pseudomonadota</taxon>
        <taxon>Gammaproteobacteria</taxon>
        <taxon>Alteromonadales</taxon>
        <taxon>Pseudoalteromonadaceae</taxon>
        <taxon>Pseudoalteromonas</taxon>
    </lineage>
</organism>
<feature type="binding site" evidence="3">
    <location>
        <position position="50"/>
    </location>
    <ligand>
        <name>a divalent metal cation</name>
        <dbReference type="ChEBI" id="CHEBI:60240"/>
    </ligand>
</feature>
<comment type="caution">
    <text evidence="4">The sequence shown here is derived from an EMBL/GenBank/DDBJ whole genome shotgun (WGS) entry which is preliminary data.</text>
</comment>
<evidence type="ECO:0000313" key="5">
    <source>
        <dbReference type="Proteomes" id="UP000076503"/>
    </source>
</evidence>
<dbReference type="PATRIC" id="fig|1365251.3.peg.241"/>
<accession>A0A167GH74</accession>
<feature type="binding site" evidence="3">
    <location>
        <position position="151"/>
    </location>
    <ligand>
        <name>a divalent metal cation</name>
        <dbReference type="ChEBI" id="CHEBI:60240"/>
    </ligand>
</feature>
<keyword evidence="2 3" id="KW-0479">Metal-binding</keyword>
<comment type="similarity">
    <text evidence="1">Belongs to the DinB family.</text>
</comment>
<dbReference type="PANTHER" id="PTHR37302:SF1">
    <property type="entry name" value="PROTEIN DINB"/>
    <property type="match status" value="1"/>
</dbReference>
<dbReference type="EMBL" id="AUXZ01000013">
    <property type="protein sequence ID" value="KZN55445.1"/>
    <property type="molecule type" value="Genomic_DNA"/>
</dbReference>